<dbReference type="InterPro" id="IPR002934">
    <property type="entry name" value="Polymerase_NTP_transf_dom"/>
</dbReference>
<evidence type="ECO:0000313" key="3">
    <source>
        <dbReference type="Proteomes" id="UP001321125"/>
    </source>
</evidence>
<evidence type="ECO:0000313" key="2">
    <source>
        <dbReference type="EMBL" id="MCZ0925763.1"/>
    </source>
</evidence>
<dbReference type="Gene3D" id="3.30.460.10">
    <property type="entry name" value="Beta Polymerase, domain 2"/>
    <property type="match status" value="1"/>
</dbReference>
<gene>
    <name evidence="2" type="ORF">L0635_01540</name>
</gene>
<dbReference type="SUPFAM" id="SSF81301">
    <property type="entry name" value="Nucleotidyltransferase"/>
    <property type="match status" value="1"/>
</dbReference>
<keyword evidence="3" id="KW-1185">Reference proteome</keyword>
<accession>A0ABT4IRA2</accession>
<dbReference type="InterPro" id="IPR043519">
    <property type="entry name" value="NT_sf"/>
</dbReference>
<dbReference type="CDD" id="cd05403">
    <property type="entry name" value="NT_KNTase_like"/>
    <property type="match status" value="1"/>
</dbReference>
<comment type="caution">
    <text evidence="2">The sequence shown here is derived from an EMBL/GenBank/DDBJ whole genome shotgun (WGS) entry which is preliminary data.</text>
</comment>
<feature type="domain" description="Polymerase nucleotidyl transferase" evidence="1">
    <location>
        <begin position="11"/>
        <end position="77"/>
    </location>
</feature>
<dbReference type="Proteomes" id="UP001321125">
    <property type="component" value="Unassembled WGS sequence"/>
</dbReference>
<reference evidence="2 3" key="1">
    <citation type="submission" date="2022-02" db="EMBL/GenBank/DDBJ databases">
        <title>Study of halophilic communities from a Mexican lake.</title>
        <authorList>
            <person name="Hernandez-Soto L.M."/>
            <person name="Martinez-Abarca F."/>
            <person name="Ramirez-Saad H.C."/>
            <person name="Aguirre-Garrido J.F."/>
        </authorList>
    </citation>
    <scope>NUCLEOTIDE SEQUENCE [LARGE SCALE GENOMIC DNA]</scope>
    <source>
        <strain evidence="2 3">Hjan13</strain>
    </source>
</reference>
<dbReference type="RefSeq" id="WP_085920286.1">
    <property type="nucleotide sequence ID" value="NZ_JAKNQU010000001.1"/>
</dbReference>
<name>A0ABT4IRA2_9GAMM</name>
<dbReference type="EMBL" id="JAKNQU010000001">
    <property type="protein sequence ID" value="MCZ0925763.1"/>
    <property type="molecule type" value="Genomic_DNA"/>
</dbReference>
<proteinExistence type="predicted"/>
<evidence type="ECO:0000259" key="1">
    <source>
        <dbReference type="Pfam" id="PF01909"/>
    </source>
</evidence>
<organism evidence="2 3">
    <name type="scientific">Vreelandella janggokensis</name>
    <dbReference type="NCBI Taxonomy" id="370767"/>
    <lineage>
        <taxon>Bacteria</taxon>
        <taxon>Pseudomonadati</taxon>
        <taxon>Pseudomonadota</taxon>
        <taxon>Gammaproteobacteria</taxon>
        <taxon>Oceanospirillales</taxon>
        <taxon>Halomonadaceae</taxon>
        <taxon>Vreelandella</taxon>
    </lineage>
</organism>
<protein>
    <submittedName>
        <fullName evidence="2">Nucleotidyltransferase domain-containing protein</fullName>
    </submittedName>
</protein>
<sequence length="99" mass="10663">MRLSAHEIQIIKASVKAVFGPQAEVSLFGSRTDDNAKGGDIDLLVSVNDVVEHPAWDAAQLQAKIIKQLGDRKIDVLLDAPNMPRVAIHQVAKSQGIAL</sequence>
<dbReference type="Pfam" id="PF01909">
    <property type="entry name" value="NTP_transf_2"/>
    <property type="match status" value="1"/>
</dbReference>